<keyword evidence="4" id="KW-1185">Reference proteome</keyword>
<protein>
    <submittedName>
        <fullName evidence="3">FIST domain containing protein</fullName>
    </submittedName>
</protein>
<dbReference type="AlphaFoldDB" id="A0A454JDK5"/>
<feature type="domain" description="FIST C-domain" evidence="2">
    <location>
        <begin position="234"/>
        <end position="364"/>
    </location>
</feature>
<evidence type="ECO:0000259" key="1">
    <source>
        <dbReference type="SMART" id="SM00897"/>
    </source>
</evidence>
<sequence>MIENSLVLLGSTQQQDPALAAAELFQQLHQPDLALVLLFISPAYDLASLGPSLHRYFGNALVVGCTTAGEIGCHGYQQGSISGVSFAEPDFFAVATRLDNLHAFELADAFEAVMTSRHELARKSGQAIDRNSFALMLIDGLAACEERVASRLSSALGHIPLLGGSAGDNMRFENTAILLDGRFHSNSAAFVMVASRHPFEMFKSEHAARSGERMVITEADADSRLVTEINAEPAAAEYCRLLGLDPERLDPHTFAAHPLVLQVGGVPYARSIQRVNDDLSLSFFCSVDEGVVLSGTEAQDLVASLAHTFAQVRGKLGQLQVVLGCDCILRRIMISNTAAQSRLSALLVQNRVVGFNTYGEQFNAMHVNQTFTGIAIGYAAGPSATYGAG</sequence>
<dbReference type="InterPro" id="IPR013702">
    <property type="entry name" value="FIST_domain_N"/>
</dbReference>
<reference evidence="3 4" key="1">
    <citation type="submission" date="2018-10" db="EMBL/GenBank/DDBJ databases">
        <title>Draft genome sequence of Aquitalea MWU14-2217 isolated from a wild cranberry bog in Provincetown, Massachusetts.</title>
        <authorList>
            <person name="Ebadzadsahrai G."/>
            <person name="Soby S."/>
        </authorList>
    </citation>
    <scope>NUCLEOTIDE SEQUENCE [LARGE SCALE GENOMIC DNA]</scope>
    <source>
        <strain evidence="3 4">MWU14-2217</strain>
    </source>
</reference>
<evidence type="ECO:0000313" key="3">
    <source>
        <dbReference type="EMBL" id="RMC91748.1"/>
    </source>
</evidence>
<organism evidence="3 4">
    <name type="scientific">Aquitalea palustris</name>
    <dbReference type="NCBI Taxonomy" id="2480983"/>
    <lineage>
        <taxon>Bacteria</taxon>
        <taxon>Pseudomonadati</taxon>
        <taxon>Pseudomonadota</taxon>
        <taxon>Betaproteobacteria</taxon>
        <taxon>Neisseriales</taxon>
        <taxon>Chromobacteriaceae</taxon>
        <taxon>Aquitalea</taxon>
    </lineage>
</organism>
<dbReference type="PANTHER" id="PTHR40252:SF2">
    <property type="entry name" value="BLR0328 PROTEIN"/>
    <property type="match status" value="1"/>
</dbReference>
<dbReference type="PANTHER" id="PTHR40252">
    <property type="entry name" value="BLR0328 PROTEIN"/>
    <property type="match status" value="1"/>
</dbReference>
<evidence type="ECO:0000313" key="4">
    <source>
        <dbReference type="Proteomes" id="UP000274139"/>
    </source>
</evidence>
<dbReference type="NCBIfam" id="NF041558">
    <property type="entry name" value="NosP"/>
    <property type="match status" value="1"/>
</dbReference>
<name>A0A454JDK5_9NEIS</name>
<dbReference type="SMART" id="SM00897">
    <property type="entry name" value="FIST"/>
    <property type="match status" value="1"/>
</dbReference>
<dbReference type="Proteomes" id="UP000274139">
    <property type="component" value="Unassembled WGS sequence"/>
</dbReference>
<gene>
    <name evidence="3" type="ORF">EAY64_18715</name>
</gene>
<feature type="domain" description="FIST" evidence="1">
    <location>
        <begin position="32"/>
        <end position="233"/>
    </location>
</feature>
<comment type="caution">
    <text evidence="3">The sequence shown here is derived from an EMBL/GenBank/DDBJ whole genome shotgun (WGS) entry which is preliminary data.</text>
</comment>
<dbReference type="OrthoDB" id="9770435at2"/>
<dbReference type="Pfam" id="PF10442">
    <property type="entry name" value="FIST_C"/>
    <property type="match status" value="1"/>
</dbReference>
<dbReference type="Pfam" id="PF08495">
    <property type="entry name" value="FIST"/>
    <property type="match status" value="1"/>
</dbReference>
<evidence type="ECO:0000259" key="2">
    <source>
        <dbReference type="SMART" id="SM01204"/>
    </source>
</evidence>
<dbReference type="RefSeq" id="WP_103526235.1">
    <property type="nucleotide sequence ID" value="NZ_JAIZDC010000002.1"/>
</dbReference>
<dbReference type="InterPro" id="IPR019494">
    <property type="entry name" value="FIST_C"/>
</dbReference>
<dbReference type="SMART" id="SM01204">
    <property type="entry name" value="FIST_C"/>
    <property type="match status" value="1"/>
</dbReference>
<dbReference type="EMBL" id="RFAR01000106">
    <property type="protein sequence ID" value="RMC91748.1"/>
    <property type="molecule type" value="Genomic_DNA"/>
</dbReference>
<proteinExistence type="predicted"/>
<accession>A0A454JDK5</accession>